<dbReference type="VEuPathDB" id="FungiDB:MCYG_01890"/>
<dbReference type="GeneID" id="9229007"/>
<dbReference type="AlphaFoldDB" id="C5FI91"/>
<keyword evidence="2" id="KW-1185">Reference proteome</keyword>
<protein>
    <submittedName>
        <fullName evidence="1">Uncharacterized protein</fullName>
    </submittedName>
</protein>
<gene>
    <name evidence="1" type="ORF">MCYG_01890</name>
</gene>
<reference evidence="2" key="1">
    <citation type="journal article" date="2012" name="MBio">
        <title>Comparative genome analysis of Trichophyton rubrum and related dermatophytes reveals candidate genes involved in infection.</title>
        <authorList>
            <person name="Martinez D.A."/>
            <person name="Oliver B.G."/>
            <person name="Graeser Y."/>
            <person name="Goldberg J.M."/>
            <person name="Li W."/>
            <person name="Martinez-Rossi N.M."/>
            <person name="Monod M."/>
            <person name="Shelest E."/>
            <person name="Barton R.C."/>
            <person name="Birch E."/>
            <person name="Brakhage A.A."/>
            <person name="Chen Z."/>
            <person name="Gurr S.J."/>
            <person name="Heiman D."/>
            <person name="Heitman J."/>
            <person name="Kosti I."/>
            <person name="Rossi A."/>
            <person name="Saif S."/>
            <person name="Samalova M."/>
            <person name="Saunders C.W."/>
            <person name="Shea T."/>
            <person name="Summerbell R.C."/>
            <person name="Xu J."/>
            <person name="Young S."/>
            <person name="Zeng Q."/>
            <person name="Birren B.W."/>
            <person name="Cuomo C.A."/>
            <person name="White T.C."/>
        </authorList>
    </citation>
    <scope>NUCLEOTIDE SEQUENCE [LARGE SCALE GENOMIC DNA]</scope>
    <source>
        <strain evidence="2">ATCC MYA-4605 / CBS 113480</strain>
    </source>
</reference>
<accession>C5FI91</accession>
<dbReference type="HOGENOM" id="CLU_1354317_0_0_1"/>
<proteinExistence type="predicted"/>
<name>C5FI91_ARTOC</name>
<dbReference type="Proteomes" id="UP000002035">
    <property type="component" value="Unassembled WGS sequence"/>
</dbReference>
<evidence type="ECO:0000313" key="1">
    <source>
        <dbReference type="EMBL" id="EEQ29071.1"/>
    </source>
</evidence>
<evidence type="ECO:0000313" key="2">
    <source>
        <dbReference type="Proteomes" id="UP000002035"/>
    </source>
</evidence>
<dbReference type="EMBL" id="DS995702">
    <property type="protein sequence ID" value="EEQ29071.1"/>
    <property type="molecule type" value="Genomic_DNA"/>
</dbReference>
<sequence length="202" mass="22513">MERSNGLFVDLTGVFAGIVYQSMWRVRLCPQALCIVAGNPGRHSSLAPSALAYTQHGSGKKSYPPSIERMGERSPTPLGYIPCKLFHSLYVSAPEQTEEPFAFFDLWVAKCGGKVDFNSLLLELDFPSTDSTEGAAEILHVYLWLRGDKNSQSGWRIHREKESWAPKLLLQVPLKDVSNVGFLVCMPVACLDIILDWRLIGQ</sequence>
<dbReference type="RefSeq" id="XP_002848956.1">
    <property type="nucleotide sequence ID" value="XM_002848910.1"/>
</dbReference>
<organism evidence="1 2">
    <name type="scientific">Arthroderma otae (strain ATCC MYA-4605 / CBS 113480)</name>
    <name type="common">Microsporum canis</name>
    <dbReference type="NCBI Taxonomy" id="554155"/>
    <lineage>
        <taxon>Eukaryota</taxon>
        <taxon>Fungi</taxon>
        <taxon>Dikarya</taxon>
        <taxon>Ascomycota</taxon>
        <taxon>Pezizomycotina</taxon>
        <taxon>Eurotiomycetes</taxon>
        <taxon>Eurotiomycetidae</taxon>
        <taxon>Onygenales</taxon>
        <taxon>Arthrodermataceae</taxon>
        <taxon>Microsporum</taxon>
    </lineage>
</organism>